<gene>
    <name evidence="2" type="ORF">AN477_21455</name>
</gene>
<keyword evidence="1" id="KW-1133">Transmembrane helix</keyword>
<feature type="transmembrane region" description="Helical" evidence="1">
    <location>
        <begin position="77"/>
        <end position="94"/>
    </location>
</feature>
<dbReference type="RefSeq" id="WP_054971224.1">
    <property type="nucleotide sequence ID" value="NZ_LJCO01000096.1"/>
</dbReference>
<reference evidence="2 3" key="1">
    <citation type="submission" date="2015-09" db="EMBL/GenBank/DDBJ databases">
        <title>Draft genome sequence of Alicyclobacillus ferrooxydans DSM 22381.</title>
        <authorList>
            <person name="Hemp J."/>
        </authorList>
    </citation>
    <scope>NUCLEOTIDE SEQUENCE [LARGE SCALE GENOMIC DNA]</scope>
    <source>
        <strain evidence="2 3">TC-34</strain>
    </source>
</reference>
<organism evidence="2 3">
    <name type="scientific">Alicyclobacillus ferrooxydans</name>
    <dbReference type="NCBI Taxonomy" id="471514"/>
    <lineage>
        <taxon>Bacteria</taxon>
        <taxon>Bacillati</taxon>
        <taxon>Bacillota</taxon>
        <taxon>Bacilli</taxon>
        <taxon>Bacillales</taxon>
        <taxon>Alicyclobacillaceae</taxon>
        <taxon>Alicyclobacillus</taxon>
    </lineage>
</organism>
<feature type="transmembrane region" description="Helical" evidence="1">
    <location>
        <begin position="136"/>
        <end position="157"/>
    </location>
</feature>
<evidence type="ECO:0000313" key="3">
    <source>
        <dbReference type="Proteomes" id="UP000050482"/>
    </source>
</evidence>
<evidence type="ECO:0000313" key="2">
    <source>
        <dbReference type="EMBL" id="KPV40859.1"/>
    </source>
</evidence>
<dbReference type="AlphaFoldDB" id="A0A0P9CDE4"/>
<dbReference type="EMBL" id="LJCO01000096">
    <property type="protein sequence ID" value="KPV40859.1"/>
    <property type="molecule type" value="Genomic_DNA"/>
</dbReference>
<dbReference type="OrthoDB" id="2381462at2"/>
<dbReference type="STRING" id="471514.AN477_21455"/>
<keyword evidence="1" id="KW-0812">Transmembrane</keyword>
<feature type="transmembrane region" description="Helical" evidence="1">
    <location>
        <begin position="37"/>
        <end position="57"/>
    </location>
</feature>
<proteinExistence type="predicted"/>
<keyword evidence="3" id="KW-1185">Reference proteome</keyword>
<keyword evidence="1" id="KW-0472">Membrane</keyword>
<feature type="transmembrane region" description="Helical" evidence="1">
    <location>
        <begin position="13"/>
        <end position="30"/>
    </location>
</feature>
<protein>
    <submittedName>
        <fullName evidence="2">Uncharacterized protein</fullName>
    </submittedName>
</protein>
<name>A0A0P9CDE4_9BACL</name>
<dbReference type="Proteomes" id="UP000050482">
    <property type="component" value="Unassembled WGS sequence"/>
</dbReference>
<sequence length="166" mass="19614">MTVFDTSFNVNEWAIIVGLCIGLSLVIFLPKRFPVRASLVFFMCGVYSGFIFDNSFTTEPYHLYEVNDGSHYQLMDYTLYLAYGPISYLFFYIWDLMSLTSKAVPFYVLIWVLIAWGLEWLSTSLGIFHYFHGYQFLFSMPIYLVVFFLWFTLYSYYKILSAKNMV</sequence>
<comment type="caution">
    <text evidence="2">The sequence shown here is derived from an EMBL/GenBank/DDBJ whole genome shotgun (WGS) entry which is preliminary data.</text>
</comment>
<accession>A0A0P9CDE4</accession>
<dbReference type="PATRIC" id="fig|471514.4.peg.1797"/>
<feature type="transmembrane region" description="Helical" evidence="1">
    <location>
        <begin position="106"/>
        <end position="130"/>
    </location>
</feature>
<evidence type="ECO:0000256" key="1">
    <source>
        <dbReference type="SAM" id="Phobius"/>
    </source>
</evidence>